<evidence type="ECO:0000313" key="1">
    <source>
        <dbReference type="EMBL" id="KAK8950934.1"/>
    </source>
</evidence>
<keyword evidence="2" id="KW-1185">Reference proteome</keyword>
<accession>A0AAP0GBX1</accession>
<reference evidence="1 2" key="1">
    <citation type="journal article" date="2022" name="Nat. Plants">
        <title>Genomes of leafy and leafless Platanthera orchids illuminate the evolution of mycoheterotrophy.</title>
        <authorList>
            <person name="Li M.H."/>
            <person name="Liu K.W."/>
            <person name="Li Z."/>
            <person name="Lu H.C."/>
            <person name="Ye Q.L."/>
            <person name="Zhang D."/>
            <person name="Wang J.Y."/>
            <person name="Li Y.F."/>
            <person name="Zhong Z.M."/>
            <person name="Liu X."/>
            <person name="Yu X."/>
            <person name="Liu D.K."/>
            <person name="Tu X.D."/>
            <person name="Liu B."/>
            <person name="Hao Y."/>
            <person name="Liao X.Y."/>
            <person name="Jiang Y.T."/>
            <person name="Sun W.H."/>
            <person name="Chen J."/>
            <person name="Chen Y.Q."/>
            <person name="Ai Y."/>
            <person name="Zhai J.W."/>
            <person name="Wu S.S."/>
            <person name="Zhou Z."/>
            <person name="Hsiao Y.Y."/>
            <person name="Wu W.L."/>
            <person name="Chen Y.Y."/>
            <person name="Lin Y.F."/>
            <person name="Hsu J.L."/>
            <person name="Li C.Y."/>
            <person name="Wang Z.W."/>
            <person name="Zhao X."/>
            <person name="Zhong W.Y."/>
            <person name="Ma X.K."/>
            <person name="Ma L."/>
            <person name="Huang J."/>
            <person name="Chen G.Z."/>
            <person name="Huang M.Z."/>
            <person name="Huang L."/>
            <person name="Peng D.H."/>
            <person name="Luo Y.B."/>
            <person name="Zou S.Q."/>
            <person name="Chen S.P."/>
            <person name="Lan S."/>
            <person name="Tsai W.C."/>
            <person name="Van de Peer Y."/>
            <person name="Liu Z.J."/>
        </authorList>
    </citation>
    <scope>NUCLEOTIDE SEQUENCE [LARGE SCALE GENOMIC DNA]</scope>
    <source>
        <strain evidence="1">Lor287</strain>
    </source>
</reference>
<dbReference type="EMBL" id="JBBWWQ010000003">
    <property type="protein sequence ID" value="KAK8950934.1"/>
    <property type="molecule type" value="Genomic_DNA"/>
</dbReference>
<dbReference type="InterPro" id="IPR043504">
    <property type="entry name" value="Peptidase_S1_PA_chymotrypsin"/>
</dbReference>
<protein>
    <submittedName>
        <fullName evidence="1">Uncharacterized protein</fullName>
    </submittedName>
</protein>
<sequence length="122" mass="13963">MKYMAASVVEGPVDWSSHKAWGMDMPMIRAEMPIMVEESTILEVGQKCFVIGAPSLYRHSFTAGKISGLNRDVSRSDDIQIRGMIQLIHSRMTTVTPYSRATDFLSINSDKLIKRHYYYRWG</sequence>
<dbReference type="SUPFAM" id="SSF50494">
    <property type="entry name" value="Trypsin-like serine proteases"/>
    <property type="match status" value="1"/>
</dbReference>
<proteinExistence type="predicted"/>
<dbReference type="Gene3D" id="2.40.10.10">
    <property type="entry name" value="Trypsin-like serine proteases"/>
    <property type="match status" value="1"/>
</dbReference>
<comment type="caution">
    <text evidence="1">The sequence shown here is derived from an EMBL/GenBank/DDBJ whole genome shotgun (WGS) entry which is preliminary data.</text>
</comment>
<name>A0AAP0GBX1_9ASPA</name>
<gene>
    <name evidence="1" type="ORF">KSP39_PZI003228</name>
</gene>
<organism evidence="1 2">
    <name type="scientific">Platanthera zijinensis</name>
    <dbReference type="NCBI Taxonomy" id="2320716"/>
    <lineage>
        <taxon>Eukaryota</taxon>
        <taxon>Viridiplantae</taxon>
        <taxon>Streptophyta</taxon>
        <taxon>Embryophyta</taxon>
        <taxon>Tracheophyta</taxon>
        <taxon>Spermatophyta</taxon>
        <taxon>Magnoliopsida</taxon>
        <taxon>Liliopsida</taxon>
        <taxon>Asparagales</taxon>
        <taxon>Orchidaceae</taxon>
        <taxon>Orchidoideae</taxon>
        <taxon>Orchideae</taxon>
        <taxon>Orchidinae</taxon>
        <taxon>Platanthera</taxon>
    </lineage>
</organism>
<dbReference type="AlphaFoldDB" id="A0AAP0GBX1"/>
<dbReference type="Proteomes" id="UP001418222">
    <property type="component" value="Unassembled WGS sequence"/>
</dbReference>
<evidence type="ECO:0000313" key="2">
    <source>
        <dbReference type="Proteomes" id="UP001418222"/>
    </source>
</evidence>
<dbReference type="InterPro" id="IPR009003">
    <property type="entry name" value="Peptidase_S1_PA"/>
</dbReference>